<dbReference type="AlphaFoldDB" id="A0A9P5X5I7"/>
<evidence type="ECO:0000259" key="4">
    <source>
        <dbReference type="PROSITE" id="PS01031"/>
    </source>
</evidence>
<evidence type="ECO:0000256" key="2">
    <source>
        <dbReference type="PROSITE-ProRule" id="PRU00285"/>
    </source>
</evidence>
<dbReference type="Proteomes" id="UP000807342">
    <property type="component" value="Unassembled WGS sequence"/>
</dbReference>
<dbReference type="EMBL" id="MU151376">
    <property type="protein sequence ID" value="KAF9444435.1"/>
    <property type="molecule type" value="Genomic_DNA"/>
</dbReference>
<name>A0A9P5X5I7_9AGAR</name>
<keyword evidence="7" id="KW-1185">Reference proteome</keyword>
<evidence type="ECO:0000256" key="1">
    <source>
        <dbReference type="ARBA" id="ARBA00023016"/>
    </source>
</evidence>
<comment type="similarity">
    <text evidence="2 3">Belongs to the small heat shock protein (HSP20) family.</text>
</comment>
<comment type="caution">
    <text evidence="6">The sequence shown here is derived from an EMBL/GenBank/DDBJ whole genome shotgun (WGS) entry which is preliminary data.</text>
</comment>
<feature type="domain" description="SHSP" evidence="4">
    <location>
        <begin position="37"/>
        <end position="150"/>
    </location>
</feature>
<dbReference type="PROSITE" id="PS01031">
    <property type="entry name" value="SHSP"/>
    <property type="match status" value="1"/>
</dbReference>
<gene>
    <name evidence="6" type="ORF">P691DRAFT_677584</name>
</gene>
<evidence type="ECO:0000259" key="5">
    <source>
        <dbReference type="PROSITE" id="PS51203"/>
    </source>
</evidence>
<dbReference type="InterPro" id="IPR002068">
    <property type="entry name" value="A-crystallin/Hsp20_dom"/>
</dbReference>
<dbReference type="Gene3D" id="2.60.40.790">
    <property type="match status" value="1"/>
</dbReference>
<dbReference type="SUPFAM" id="SSF49764">
    <property type="entry name" value="HSP20-like chaperones"/>
    <property type="match status" value="1"/>
</dbReference>
<evidence type="ECO:0000313" key="7">
    <source>
        <dbReference type="Proteomes" id="UP000807342"/>
    </source>
</evidence>
<evidence type="ECO:0000313" key="6">
    <source>
        <dbReference type="EMBL" id="KAF9444435.1"/>
    </source>
</evidence>
<dbReference type="Pfam" id="PF00011">
    <property type="entry name" value="HSP20"/>
    <property type="match status" value="1"/>
</dbReference>
<dbReference type="InterPro" id="IPR008978">
    <property type="entry name" value="HSP20-like_chaperone"/>
</dbReference>
<dbReference type="InterPro" id="IPR007052">
    <property type="entry name" value="CS_dom"/>
</dbReference>
<dbReference type="CDD" id="cd06464">
    <property type="entry name" value="ACD_sHsps-like"/>
    <property type="match status" value="1"/>
</dbReference>
<evidence type="ECO:0000256" key="3">
    <source>
        <dbReference type="RuleBase" id="RU003616"/>
    </source>
</evidence>
<dbReference type="PROSITE" id="PS51203">
    <property type="entry name" value="CS"/>
    <property type="match status" value="1"/>
</dbReference>
<proteinExistence type="inferred from homology"/>
<accession>A0A9P5X5I7</accession>
<keyword evidence="1 6" id="KW-0346">Stress response</keyword>
<sequence>MSNILFYEPFYNVDRFLEQVQSGTDAGARQPERQGAVSTQPFKPRMDLYEDKEKGFVTATFELPGISKEDVRLEVHNDTLTIFAESKSSSEHEENGYSIRERRFGKFSRSLRLPQGIKDENVKATMADGVLTILFPRSSPEQEPKRITVS</sequence>
<reference evidence="6" key="1">
    <citation type="submission" date="2020-11" db="EMBL/GenBank/DDBJ databases">
        <authorList>
            <consortium name="DOE Joint Genome Institute"/>
            <person name="Ahrendt S."/>
            <person name="Riley R."/>
            <person name="Andreopoulos W."/>
            <person name="Labutti K."/>
            <person name="Pangilinan J."/>
            <person name="Ruiz-Duenas F.J."/>
            <person name="Barrasa J.M."/>
            <person name="Sanchez-Garcia M."/>
            <person name="Camarero S."/>
            <person name="Miyauchi S."/>
            <person name="Serrano A."/>
            <person name="Linde D."/>
            <person name="Babiker R."/>
            <person name="Drula E."/>
            <person name="Ayuso-Fernandez I."/>
            <person name="Pacheco R."/>
            <person name="Padilla G."/>
            <person name="Ferreira P."/>
            <person name="Barriuso J."/>
            <person name="Kellner H."/>
            <person name="Castanera R."/>
            <person name="Alfaro M."/>
            <person name="Ramirez L."/>
            <person name="Pisabarro A.G."/>
            <person name="Kuo A."/>
            <person name="Tritt A."/>
            <person name="Lipzen A."/>
            <person name="He G."/>
            <person name="Yan M."/>
            <person name="Ng V."/>
            <person name="Cullen D."/>
            <person name="Martin F."/>
            <person name="Rosso M.-N."/>
            <person name="Henrissat B."/>
            <person name="Hibbett D."/>
            <person name="Martinez A.T."/>
            <person name="Grigoriev I.V."/>
        </authorList>
    </citation>
    <scope>NUCLEOTIDE SEQUENCE</scope>
    <source>
        <strain evidence="6">MF-IS2</strain>
    </source>
</reference>
<protein>
    <submittedName>
        <fullName evidence="6">Small heat shock protein</fullName>
    </submittedName>
</protein>
<dbReference type="OrthoDB" id="1431247at2759"/>
<dbReference type="PANTHER" id="PTHR11527">
    <property type="entry name" value="HEAT-SHOCK PROTEIN 20 FAMILY MEMBER"/>
    <property type="match status" value="1"/>
</dbReference>
<dbReference type="InterPro" id="IPR031107">
    <property type="entry name" value="Small_HSP"/>
</dbReference>
<organism evidence="6 7">
    <name type="scientific">Macrolepiota fuliginosa MF-IS2</name>
    <dbReference type="NCBI Taxonomy" id="1400762"/>
    <lineage>
        <taxon>Eukaryota</taxon>
        <taxon>Fungi</taxon>
        <taxon>Dikarya</taxon>
        <taxon>Basidiomycota</taxon>
        <taxon>Agaricomycotina</taxon>
        <taxon>Agaricomycetes</taxon>
        <taxon>Agaricomycetidae</taxon>
        <taxon>Agaricales</taxon>
        <taxon>Agaricineae</taxon>
        <taxon>Agaricaceae</taxon>
        <taxon>Macrolepiota</taxon>
    </lineage>
</organism>
<feature type="domain" description="CS" evidence="5">
    <location>
        <begin position="41"/>
        <end position="148"/>
    </location>
</feature>